<evidence type="ECO:0000256" key="1">
    <source>
        <dbReference type="SAM" id="MobiDB-lite"/>
    </source>
</evidence>
<evidence type="ECO:0000313" key="3">
    <source>
        <dbReference type="Proteomes" id="UP000800235"/>
    </source>
</evidence>
<accession>A0A9P4NW13</accession>
<feature type="region of interest" description="Disordered" evidence="1">
    <location>
        <begin position="1"/>
        <end position="29"/>
    </location>
</feature>
<dbReference type="EMBL" id="MU007024">
    <property type="protein sequence ID" value="KAF2432720.1"/>
    <property type="molecule type" value="Genomic_DNA"/>
</dbReference>
<proteinExistence type="predicted"/>
<dbReference type="Proteomes" id="UP000800235">
    <property type="component" value="Unassembled WGS sequence"/>
</dbReference>
<organism evidence="2 3">
    <name type="scientific">Tothia fuscella</name>
    <dbReference type="NCBI Taxonomy" id="1048955"/>
    <lineage>
        <taxon>Eukaryota</taxon>
        <taxon>Fungi</taxon>
        <taxon>Dikarya</taxon>
        <taxon>Ascomycota</taxon>
        <taxon>Pezizomycotina</taxon>
        <taxon>Dothideomycetes</taxon>
        <taxon>Pleosporomycetidae</taxon>
        <taxon>Venturiales</taxon>
        <taxon>Cylindrosympodiaceae</taxon>
        <taxon>Tothia</taxon>
    </lineage>
</organism>
<protein>
    <submittedName>
        <fullName evidence="2">Uncharacterized protein</fullName>
    </submittedName>
</protein>
<dbReference type="AlphaFoldDB" id="A0A9P4NW13"/>
<feature type="compositionally biased region" description="Acidic residues" evidence="1">
    <location>
        <begin position="12"/>
        <end position="29"/>
    </location>
</feature>
<comment type="caution">
    <text evidence="2">The sequence shown here is derived from an EMBL/GenBank/DDBJ whole genome shotgun (WGS) entry which is preliminary data.</text>
</comment>
<evidence type="ECO:0000313" key="2">
    <source>
        <dbReference type="EMBL" id="KAF2432720.1"/>
    </source>
</evidence>
<reference evidence="2" key="1">
    <citation type="journal article" date="2020" name="Stud. Mycol.">
        <title>101 Dothideomycetes genomes: a test case for predicting lifestyles and emergence of pathogens.</title>
        <authorList>
            <person name="Haridas S."/>
            <person name="Albert R."/>
            <person name="Binder M."/>
            <person name="Bloem J."/>
            <person name="Labutti K."/>
            <person name="Salamov A."/>
            <person name="Andreopoulos B."/>
            <person name="Baker S."/>
            <person name="Barry K."/>
            <person name="Bills G."/>
            <person name="Bluhm B."/>
            <person name="Cannon C."/>
            <person name="Castanera R."/>
            <person name="Culley D."/>
            <person name="Daum C."/>
            <person name="Ezra D."/>
            <person name="Gonzalez J."/>
            <person name="Henrissat B."/>
            <person name="Kuo A."/>
            <person name="Liang C."/>
            <person name="Lipzen A."/>
            <person name="Lutzoni F."/>
            <person name="Magnuson J."/>
            <person name="Mondo S."/>
            <person name="Nolan M."/>
            <person name="Ohm R."/>
            <person name="Pangilinan J."/>
            <person name="Park H.-J."/>
            <person name="Ramirez L."/>
            <person name="Alfaro M."/>
            <person name="Sun H."/>
            <person name="Tritt A."/>
            <person name="Yoshinaga Y."/>
            <person name="Zwiers L.-H."/>
            <person name="Turgeon B."/>
            <person name="Goodwin S."/>
            <person name="Spatafora J."/>
            <person name="Crous P."/>
            <person name="Grigoriev I."/>
        </authorList>
    </citation>
    <scope>NUCLEOTIDE SEQUENCE</scope>
    <source>
        <strain evidence="2">CBS 130266</strain>
    </source>
</reference>
<name>A0A9P4NW13_9PEZI</name>
<sequence>MAEKGDAYIVNESDDDWTDVDDAEHEDPDYEANRMKYIPPSKKEKAFHIAREATIDVLEGGSIAKNRFFDGNYYGATSKAARTLGKGVWEVGKLVGMGVKEGALLAGEAVNNAGFLDRLPGSAKSVQARLDRAEEALMGRGQTERMYWQAKEARAGGVIDFQKEKSDEWQKEEEEWVNGDFTLDPDLVNIDRTEHHPDLQRVRDAKHAAKLAKYQARHEDSGSDSDYDIYSTTRNEYSVQREYVPGGKGVLNMVPCPYLPELTPEEEEEAKQCGFF</sequence>
<keyword evidence="3" id="KW-1185">Reference proteome</keyword>
<gene>
    <name evidence="2" type="ORF">EJ08DRAFT_658718</name>
</gene>